<comment type="cofactor">
    <cofactor evidence="1">
        <name>heme b</name>
        <dbReference type="ChEBI" id="CHEBI:60344"/>
    </cofactor>
</comment>
<dbReference type="Pfam" id="PF01328">
    <property type="entry name" value="Peroxidase_2"/>
    <property type="match status" value="1"/>
</dbReference>
<keyword evidence="11" id="KW-1185">Reference proteome</keyword>
<evidence type="ECO:0000259" key="9">
    <source>
        <dbReference type="PROSITE" id="PS51405"/>
    </source>
</evidence>
<sequence>MLSLTILFSLLELSLAFPADLQGLLSQDTSLAKRQLPILIPPFDANLQRVETTGKYKFVPPGKGDQRGPCPALNALANHNYLPHNGIATIPQFIEATGKGFGMSVDLSTLLAIYAAIMDGNLSQWSIGGADSLVGILGGVLGQPQGLTGSHNKYEGDGSPTRGDLYTSGNSHLLQLKQFQELYDRGKAKDDYDLELLTDYRWDRFQNGIATNPYFFYGAFAGFTAQPAAWAFVYRMMGNKSAEYPKGKLNGSILKSFYSITGKDGEFKYTPGHERFPDNWYKRHPIDAYSSVYVQQDATYMTFKYPSLASVGGNTGKVNTYSGIDWGNLTGGVINSADLLEGNNAPCFLFQLAIQMLPDALEGLFDNISPALDLLAPVTSKLVDTLDCPQLDALNRNDIRAAFAKYPGYTKSYNGYKGSPKKSSAPAGGLLGKLLGG</sequence>
<keyword evidence="6" id="KW-0408">Iron</keyword>
<organism evidence="10 11">
    <name type="scientific">Septoria linicola</name>
    <dbReference type="NCBI Taxonomy" id="215465"/>
    <lineage>
        <taxon>Eukaryota</taxon>
        <taxon>Fungi</taxon>
        <taxon>Dikarya</taxon>
        <taxon>Ascomycota</taxon>
        <taxon>Pezizomycotina</taxon>
        <taxon>Dothideomycetes</taxon>
        <taxon>Dothideomycetidae</taxon>
        <taxon>Mycosphaerellales</taxon>
        <taxon>Mycosphaerellaceae</taxon>
        <taxon>Septoria</taxon>
    </lineage>
</organism>
<dbReference type="SUPFAM" id="SSF47571">
    <property type="entry name" value="Cloroperoxidase"/>
    <property type="match status" value="1"/>
</dbReference>
<dbReference type="PANTHER" id="PTHR33577">
    <property type="entry name" value="STERIGMATOCYSTIN BIOSYNTHESIS PEROXIDASE STCC-RELATED"/>
    <property type="match status" value="1"/>
</dbReference>
<keyword evidence="4" id="KW-0479">Metal-binding</keyword>
<accession>A0A9Q9AQL5</accession>
<keyword evidence="5" id="KW-0560">Oxidoreductase</keyword>
<keyword evidence="2" id="KW-0575">Peroxidase</keyword>
<evidence type="ECO:0000256" key="5">
    <source>
        <dbReference type="ARBA" id="ARBA00023002"/>
    </source>
</evidence>
<evidence type="ECO:0000313" key="11">
    <source>
        <dbReference type="Proteomes" id="UP001056384"/>
    </source>
</evidence>
<dbReference type="PANTHER" id="PTHR33577:SF1">
    <property type="entry name" value="HEME HALOPEROXIDASE FAMILY PROFILE DOMAIN-CONTAINING PROTEIN"/>
    <property type="match status" value="1"/>
</dbReference>
<evidence type="ECO:0000256" key="4">
    <source>
        <dbReference type="ARBA" id="ARBA00022723"/>
    </source>
</evidence>
<name>A0A9Q9AQL5_9PEZI</name>
<dbReference type="Gene3D" id="1.10.489.10">
    <property type="entry name" value="Chloroperoxidase-like"/>
    <property type="match status" value="1"/>
</dbReference>
<comment type="similarity">
    <text evidence="7">Belongs to the chloroperoxidase family.</text>
</comment>
<evidence type="ECO:0000256" key="3">
    <source>
        <dbReference type="ARBA" id="ARBA00022617"/>
    </source>
</evidence>
<evidence type="ECO:0000256" key="7">
    <source>
        <dbReference type="ARBA" id="ARBA00025795"/>
    </source>
</evidence>
<dbReference type="AlphaFoldDB" id="A0A9Q9AQL5"/>
<evidence type="ECO:0000256" key="1">
    <source>
        <dbReference type="ARBA" id="ARBA00001970"/>
    </source>
</evidence>
<dbReference type="GO" id="GO:0046872">
    <property type="term" value="F:metal ion binding"/>
    <property type="evidence" value="ECO:0007669"/>
    <property type="project" value="UniProtKB-KW"/>
</dbReference>
<gene>
    <name evidence="10" type="ORF">Slin15195_G066190</name>
</gene>
<dbReference type="EMBL" id="CP099422">
    <property type="protein sequence ID" value="USW53300.1"/>
    <property type="molecule type" value="Genomic_DNA"/>
</dbReference>
<evidence type="ECO:0000256" key="6">
    <source>
        <dbReference type="ARBA" id="ARBA00023004"/>
    </source>
</evidence>
<evidence type="ECO:0000256" key="8">
    <source>
        <dbReference type="SAM" id="SignalP"/>
    </source>
</evidence>
<dbReference type="InterPro" id="IPR036851">
    <property type="entry name" value="Chloroperoxidase-like_sf"/>
</dbReference>
<evidence type="ECO:0000256" key="2">
    <source>
        <dbReference type="ARBA" id="ARBA00022559"/>
    </source>
</evidence>
<keyword evidence="8" id="KW-0732">Signal</keyword>
<proteinExistence type="inferred from homology"/>
<dbReference type="Proteomes" id="UP001056384">
    <property type="component" value="Chromosome 5"/>
</dbReference>
<reference evidence="10" key="1">
    <citation type="submission" date="2022-06" db="EMBL/GenBank/DDBJ databases">
        <title>Complete genome sequences of two strains of the flax pathogen Septoria linicola.</title>
        <authorList>
            <person name="Lapalu N."/>
            <person name="Simon A."/>
            <person name="Demenou B."/>
            <person name="Paumier D."/>
            <person name="Guillot M.-P."/>
            <person name="Gout L."/>
            <person name="Valade R."/>
        </authorList>
    </citation>
    <scope>NUCLEOTIDE SEQUENCE</scope>
    <source>
        <strain evidence="10">SE15195</strain>
    </source>
</reference>
<dbReference type="InterPro" id="IPR000028">
    <property type="entry name" value="Chloroperoxidase"/>
</dbReference>
<evidence type="ECO:0000313" key="10">
    <source>
        <dbReference type="EMBL" id="USW53300.1"/>
    </source>
</evidence>
<feature type="signal peptide" evidence="8">
    <location>
        <begin position="1"/>
        <end position="16"/>
    </location>
</feature>
<feature type="chain" id="PRO_5040110854" evidence="8">
    <location>
        <begin position="17"/>
        <end position="437"/>
    </location>
</feature>
<feature type="domain" description="Heme haloperoxidase family profile" evidence="9">
    <location>
        <begin position="54"/>
        <end position="296"/>
    </location>
</feature>
<dbReference type="GO" id="GO:0004601">
    <property type="term" value="F:peroxidase activity"/>
    <property type="evidence" value="ECO:0007669"/>
    <property type="project" value="UniProtKB-KW"/>
</dbReference>
<keyword evidence="3" id="KW-0349">Heme</keyword>
<protein>
    <submittedName>
        <fullName evidence="10">Chloroperoxidase</fullName>
    </submittedName>
</protein>
<dbReference type="PROSITE" id="PS51405">
    <property type="entry name" value="HEME_HALOPEROXIDASE"/>
    <property type="match status" value="1"/>
</dbReference>